<accession>A0A6F8X9S4</accession>
<keyword evidence="2" id="KW-1185">Reference proteome</keyword>
<dbReference type="Pfam" id="PF12441">
    <property type="entry name" value="CopG_antitoxin"/>
    <property type="match status" value="1"/>
</dbReference>
<evidence type="ECO:0000313" key="2">
    <source>
        <dbReference type="Proteomes" id="UP000501053"/>
    </source>
</evidence>
<dbReference type="AlphaFoldDB" id="A0A6F8X9S4"/>
<reference evidence="1 2" key="1">
    <citation type="submission" date="2020-03" db="EMBL/GenBank/DDBJ databases">
        <title>Complete Genome Sequence of Halomonas meridiana strain Eplume2, isolated from hydrothermal-plume in the north east Pacific Ocean.</title>
        <authorList>
            <person name="Kurihara Y."/>
            <person name="Kawai S."/>
            <person name="Sakai A."/>
            <person name="Galipon J."/>
            <person name="Arakawa K."/>
        </authorList>
    </citation>
    <scope>NUCLEOTIDE SEQUENCE [LARGE SCALE GENOMIC DNA]</scope>
    <source>
        <strain evidence="1 2">Eplume2</strain>
    </source>
</reference>
<evidence type="ECO:0000313" key="1">
    <source>
        <dbReference type="EMBL" id="BCB69847.1"/>
    </source>
</evidence>
<gene>
    <name evidence="1" type="ORF">HMEPL2_01980</name>
</gene>
<dbReference type="Proteomes" id="UP000501053">
    <property type="component" value="Chromosome"/>
</dbReference>
<dbReference type="Pfam" id="PF04365">
    <property type="entry name" value="BrnT_toxin"/>
    <property type="match status" value="1"/>
</dbReference>
<organism evidence="1 2">
    <name type="scientific">Vreelandella aquamarina</name>
    <dbReference type="NCBI Taxonomy" id="77097"/>
    <lineage>
        <taxon>Bacteria</taxon>
        <taxon>Pseudomonadati</taxon>
        <taxon>Pseudomonadota</taxon>
        <taxon>Gammaproteobacteria</taxon>
        <taxon>Oceanospirillales</taxon>
        <taxon>Halomonadaceae</taxon>
        <taxon>Vreelandella</taxon>
    </lineage>
</organism>
<dbReference type="InterPro" id="IPR038573">
    <property type="entry name" value="BrnT_sf"/>
</dbReference>
<dbReference type="InterPro" id="IPR022148">
    <property type="entry name" value="CopG_antitoxin"/>
</dbReference>
<proteinExistence type="predicted"/>
<dbReference type="Gene3D" id="3.10.450.530">
    <property type="entry name" value="Ribonuclease toxin, BrnT, of type II toxin-antitoxin system"/>
    <property type="match status" value="1"/>
</dbReference>
<protein>
    <submittedName>
        <fullName evidence="1">Uncharacterized protein</fullName>
    </submittedName>
</protein>
<sequence length="185" mass="21719">MINWAQVTGFDWDEGNSRKNVEKHGVNQSEAEEIFFNEPLLVLEDSKHSQTEARFHALGETDDERLLHITFTLRQNGTLIRVISARDMHRKERAVYEQAKKMPEFKTEAEEREFWETHDSTDYLDWSQAKPASFPKLKPSTKTISLRLPETLLDRIKIEANKRDMPYQSLIKAWLADDVNDSRRT</sequence>
<dbReference type="InterPro" id="IPR007460">
    <property type="entry name" value="BrnT_toxin"/>
</dbReference>
<dbReference type="RefSeq" id="WP_197746116.1">
    <property type="nucleotide sequence ID" value="NZ_AP022869.1"/>
</dbReference>
<dbReference type="EMBL" id="AP022869">
    <property type="protein sequence ID" value="BCB69847.1"/>
    <property type="molecule type" value="Genomic_DNA"/>
</dbReference>
<name>A0A6F8X9S4_9GAMM</name>